<dbReference type="InterPro" id="IPR058303">
    <property type="entry name" value="DUF7990"/>
</dbReference>
<dbReference type="InterPro" id="IPR047717">
    <property type="entry name" value="CC_star_Cory"/>
</dbReference>
<comment type="caution">
    <text evidence="1">The sequence shown here is derived from an EMBL/GenBank/DDBJ whole genome shotgun (WGS) entry which is preliminary data.</text>
</comment>
<dbReference type="Proteomes" id="UP000662703">
    <property type="component" value="Unassembled WGS sequence"/>
</dbReference>
<keyword evidence="2" id="KW-1185">Reference proteome</keyword>
<accession>A0ABS0AMW4</accession>
<evidence type="ECO:0000313" key="2">
    <source>
        <dbReference type="Proteomes" id="UP000662703"/>
    </source>
</evidence>
<protein>
    <recommendedName>
        <fullName evidence="3">DNA helicase</fullName>
    </recommendedName>
</protein>
<evidence type="ECO:0000313" key="1">
    <source>
        <dbReference type="EMBL" id="MBF5055482.1"/>
    </source>
</evidence>
<organism evidence="1 2">
    <name type="scientific">Alloalcanivorax profundimaris</name>
    <dbReference type="NCBI Taxonomy" id="2735259"/>
    <lineage>
        <taxon>Bacteria</taxon>
        <taxon>Pseudomonadati</taxon>
        <taxon>Pseudomonadota</taxon>
        <taxon>Gammaproteobacteria</taxon>
        <taxon>Oceanospirillales</taxon>
        <taxon>Alcanivoracaceae</taxon>
        <taxon>Alloalcanivorax</taxon>
    </lineage>
</organism>
<dbReference type="NCBIfam" id="NF041419">
    <property type="entry name" value="CC_star_Cory"/>
    <property type="match status" value="1"/>
</dbReference>
<proteinExistence type="predicted"/>
<sequence length="94" mass="11110">MKGARILGRLKRWYRHASHLGAEYYNAPYRAAIARAQRDEEDLFMLLVFAETLGIPNPAGWYTLELQPLLLDRFHDWHRRMGLPHSPLDQFRCC</sequence>
<dbReference type="Pfam" id="PF25952">
    <property type="entry name" value="DUF7990"/>
    <property type="match status" value="1"/>
</dbReference>
<dbReference type="RefSeq" id="WP_194296718.1">
    <property type="nucleotide sequence ID" value="NZ_JABJWH010000010.1"/>
</dbReference>
<gene>
    <name evidence="1" type="ORF">Y5W_00776</name>
</gene>
<evidence type="ECO:0008006" key="3">
    <source>
        <dbReference type="Google" id="ProtNLM"/>
    </source>
</evidence>
<reference evidence="1 2" key="1">
    <citation type="submission" date="2012-09" db="EMBL/GenBank/DDBJ databases">
        <title>Genome Sequence of alkane-degrading Bacterium Alcanivorax sp. 521-1.</title>
        <authorList>
            <person name="Lai Q."/>
            <person name="Shao Z."/>
        </authorList>
    </citation>
    <scope>NUCLEOTIDE SEQUENCE [LARGE SCALE GENOMIC DNA]</scope>
    <source>
        <strain evidence="1 2">521-1</strain>
    </source>
</reference>
<dbReference type="EMBL" id="ARXX01000007">
    <property type="protein sequence ID" value="MBF5055482.1"/>
    <property type="molecule type" value="Genomic_DNA"/>
</dbReference>
<name>A0ABS0AMW4_9GAMM</name>